<dbReference type="CDD" id="cd05233">
    <property type="entry name" value="SDR_c"/>
    <property type="match status" value="1"/>
</dbReference>
<name>A0ABV4SHP4_9ACTN</name>
<evidence type="ECO:0000313" key="4">
    <source>
        <dbReference type="Proteomes" id="UP001571476"/>
    </source>
</evidence>
<proteinExistence type="inferred from homology"/>
<dbReference type="Pfam" id="PF13561">
    <property type="entry name" value="adh_short_C2"/>
    <property type="match status" value="1"/>
</dbReference>
<dbReference type="PRINTS" id="PR00081">
    <property type="entry name" value="GDHRDH"/>
</dbReference>
<keyword evidence="2 3" id="KW-0560">Oxidoreductase</keyword>
<comment type="similarity">
    <text evidence="1">Belongs to the short-chain dehydrogenases/reductases (SDR) family.</text>
</comment>
<organism evidence="3 4">
    <name type="scientific">Streptomyces aureus</name>
    <dbReference type="NCBI Taxonomy" id="193461"/>
    <lineage>
        <taxon>Bacteria</taxon>
        <taxon>Bacillati</taxon>
        <taxon>Actinomycetota</taxon>
        <taxon>Actinomycetes</taxon>
        <taxon>Kitasatosporales</taxon>
        <taxon>Streptomycetaceae</taxon>
        <taxon>Streptomyces</taxon>
    </lineage>
</organism>
<protein>
    <submittedName>
        <fullName evidence="3">SDR family NAD(P)-dependent oxidoreductase</fullName>
        <ecNumber evidence="3">1.1.1.-</ecNumber>
    </submittedName>
</protein>
<sequence>MNDTSGAGTAQKVAIITGASGGIGSALVTAYRSLGYAVVATSRSMPQSEDPQVLAFNDDLAESGAGARIVAAAMDGFGRIDTVVNSAGVYIEKPFTEYTDADFDLMVGVNLRGFFSVSRSALGAMLSRREGGGHLVNISTSLVDQPNSQVPCALASLTKGGLNAVTRELAIEYAARGIRVNAVSLGVVRTPMNPEATPELAARHPLGRMEEVDDVVQAIRYLEQASFVTGEILHVDGGQSAGH</sequence>
<dbReference type="RefSeq" id="WP_372563274.1">
    <property type="nucleotide sequence ID" value="NZ_JBGOSP010000007.1"/>
</dbReference>
<accession>A0ABV4SHP4</accession>
<dbReference type="Proteomes" id="UP001571476">
    <property type="component" value="Unassembled WGS sequence"/>
</dbReference>
<dbReference type="EC" id="1.1.1.-" evidence="3"/>
<dbReference type="InterPro" id="IPR036291">
    <property type="entry name" value="NAD(P)-bd_dom_sf"/>
</dbReference>
<reference evidence="3 4" key="1">
    <citation type="submission" date="2024-08" db="EMBL/GenBank/DDBJ databases">
        <title>Genome sequence of Streptomyces aureus CACIA-1.46HGO.</title>
        <authorList>
            <person name="Evangelista-Martinez Z."/>
        </authorList>
    </citation>
    <scope>NUCLEOTIDE SEQUENCE [LARGE SCALE GENOMIC DNA]</scope>
    <source>
        <strain evidence="3 4">CACIA-1.46HGO</strain>
    </source>
</reference>
<gene>
    <name evidence="3" type="ORF">ACEG43_17665</name>
</gene>
<keyword evidence="4" id="KW-1185">Reference proteome</keyword>
<dbReference type="PANTHER" id="PTHR43639">
    <property type="entry name" value="OXIDOREDUCTASE, SHORT-CHAIN DEHYDROGENASE/REDUCTASE FAMILY (AFU_ORTHOLOGUE AFUA_5G02870)"/>
    <property type="match status" value="1"/>
</dbReference>
<dbReference type="EMBL" id="JBGOSP010000007">
    <property type="protein sequence ID" value="MFA3837970.1"/>
    <property type="molecule type" value="Genomic_DNA"/>
</dbReference>
<evidence type="ECO:0000313" key="3">
    <source>
        <dbReference type="EMBL" id="MFA3837970.1"/>
    </source>
</evidence>
<evidence type="ECO:0000256" key="1">
    <source>
        <dbReference type="ARBA" id="ARBA00006484"/>
    </source>
</evidence>
<dbReference type="SUPFAM" id="SSF51735">
    <property type="entry name" value="NAD(P)-binding Rossmann-fold domains"/>
    <property type="match status" value="1"/>
</dbReference>
<dbReference type="Gene3D" id="3.40.50.720">
    <property type="entry name" value="NAD(P)-binding Rossmann-like Domain"/>
    <property type="match status" value="1"/>
</dbReference>
<dbReference type="PRINTS" id="PR00080">
    <property type="entry name" value="SDRFAMILY"/>
</dbReference>
<dbReference type="PANTHER" id="PTHR43639:SF1">
    <property type="entry name" value="SHORT-CHAIN DEHYDROGENASE_REDUCTASE FAMILY PROTEIN"/>
    <property type="match status" value="1"/>
</dbReference>
<evidence type="ECO:0000256" key="2">
    <source>
        <dbReference type="ARBA" id="ARBA00023002"/>
    </source>
</evidence>
<comment type="caution">
    <text evidence="3">The sequence shown here is derived from an EMBL/GenBank/DDBJ whole genome shotgun (WGS) entry which is preliminary data.</text>
</comment>
<dbReference type="InterPro" id="IPR002347">
    <property type="entry name" value="SDR_fam"/>
</dbReference>
<dbReference type="GO" id="GO:0016491">
    <property type="term" value="F:oxidoreductase activity"/>
    <property type="evidence" value="ECO:0007669"/>
    <property type="project" value="UniProtKB-KW"/>
</dbReference>